<sequence length="592" mass="67053">MLWTSQTARCSPFRKRGSQPFAEPPSAECIHCHALVSSHHMHRQSILEATSSPAYDDIRQKNEACASFARLTDDPFQVHMTSRKMLAMPLRLLPSLSTLPVILYLVQTHHWAHTGSCFKNTRVNMNAEVCRYQFPSSQCEQTILRESGVELKRDLDDEYINAYNDVMLSTFKCNHDIQPLFGGVEAADRVFYCCRYATKDQHKVDCKIKLRLAAFDACCECERITEEHTEMPAGAKTRRRLSSQLFSITNKQETAGPLCALYLLRWPCSYLSHDFRVLHVFHMLKQLQNDPDTLYSVEKANSDYVIKRPLDDYVFWPLALTHLSLYEFTMHFYTCDRSTAATSDGNFLEIHPLYTRKTLARWRLPVVPVVPDFARIPDLRACADEDARTLHAQLSLLLFKPFRILTDLVAVGNTWHEAFLSFYEDMPAFVCGIYLQMQDYHIARERAADVRSQRPAEQTDDNLCSNSSDEVSNDSSNAYVPPCPPSDDDSLNGAAPNPDHDGANKPMIADNLTTPWAVSGLPSEQMTSSAAITLDMYKDMAPDDSSSAGCFLRQTIDDLDAVHPWTKTPPSLVNDADATPSGWHHLPRPTRI</sequence>
<feature type="region of interest" description="Disordered" evidence="1">
    <location>
        <begin position="570"/>
        <end position="592"/>
    </location>
</feature>
<dbReference type="EMBL" id="BFEA01000369">
    <property type="protein sequence ID" value="GBG81267.1"/>
    <property type="molecule type" value="Genomic_DNA"/>
</dbReference>
<feature type="region of interest" description="Disordered" evidence="1">
    <location>
        <begin position="447"/>
        <end position="508"/>
    </location>
</feature>
<dbReference type="OrthoDB" id="116992at2759"/>
<evidence type="ECO:0000313" key="3">
    <source>
        <dbReference type="Proteomes" id="UP000265515"/>
    </source>
</evidence>
<gene>
    <name evidence="2" type="ORF">CBR_g31939</name>
</gene>
<feature type="compositionally biased region" description="Low complexity" evidence="1">
    <location>
        <begin position="465"/>
        <end position="477"/>
    </location>
</feature>
<dbReference type="AlphaFoldDB" id="A0A388LG73"/>
<dbReference type="Proteomes" id="UP000265515">
    <property type="component" value="Unassembled WGS sequence"/>
</dbReference>
<protein>
    <submittedName>
        <fullName evidence="2">Uncharacterized protein</fullName>
    </submittedName>
</protein>
<dbReference type="Gramene" id="GBG81267">
    <property type="protein sequence ID" value="GBG81267"/>
    <property type="gene ID" value="CBR_g31939"/>
</dbReference>
<proteinExistence type="predicted"/>
<evidence type="ECO:0000256" key="1">
    <source>
        <dbReference type="SAM" id="MobiDB-lite"/>
    </source>
</evidence>
<comment type="caution">
    <text evidence="2">The sequence shown here is derived from an EMBL/GenBank/DDBJ whole genome shotgun (WGS) entry which is preliminary data.</text>
</comment>
<organism evidence="2 3">
    <name type="scientific">Chara braunii</name>
    <name type="common">Braun's stonewort</name>
    <dbReference type="NCBI Taxonomy" id="69332"/>
    <lineage>
        <taxon>Eukaryota</taxon>
        <taxon>Viridiplantae</taxon>
        <taxon>Streptophyta</taxon>
        <taxon>Charophyceae</taxon>
        <taxon>Charales</taxon>
        <taxon>Characeae</taxon>
        <taxon>Chara</taxon>
    </lineage>
</organism>
<dbReference type="STRING" id="69332.A0A388LG73"/>
<name>A0A388LG73_CHABU</name>
<accession>A0A388LG73</accession>
<evidence type="ECO:0000313" key="2">
    <source>
        <dbReference type="EMBL" id="GBG81267.1"/>
    </source>
</evidence>
<keyword evidence="3" id="KW-1185">Reference proteome</keyword>
<reference evidence="2 3" key="1">
    <citation type="journal article" date="2018" name="Cell">
        <title>The Chara Genome: Secondary Complexity and Implications for Plant Terrestrialization.</title>
        <authorList>
            <person name="Nishiyama T."/>
            <person name="Sakayama H."/>
            <person name="Vries J.D."/>
            <person name="Buschmann H."/>
            <person name="Saint-Marcoux D."/>
            <person name="Ullrich K.K."/>
            <person name="Haas F.B."/>
            <person name="Vanderstraeten L."/>
            <person name="Becker D."/>
            <person name="Lang D."/>
            <person name="Vosolsobe S."/>
            <person name="Rombauts S."/>
            <person name="Wilhelmsson P.K.I."/>
            <person name="Janitza P."/>
            <person name="Kern R."/>
            <person name="Heyl A."/>
            <person name="Rumpler F."/>
            <person name="Villalobos L.I.A.C."/>
            <person name="Clay J.M."/>
            <person name="Skokan R."/>
            <person name="Toyoda A."/>
            <person name="Suzuki Y."/>
            <person name="Kagoshima H."/>
            <person name="Schijlen E."/>
            <person name="Tajeshwar N."/>
            <person name="Catarino B."/>
            <person name="Hetherington A.J."/>
            <person name="Saltykova A."/>
            <person name="Bonnot C."/>
            <person name="Breuninger H."/>
            <person name="Symeonidi A."/>
            <person name="Radhakrishnan G.V."/>
            <person name="Van Nieuwerburgh F."/>
            <person name="Deforce D."/>
            <person name="Chang C."/>
            <person name="Karol K.G."/>
            <person name="Hedrich R."/>
            <person name="Ulvskov P."/>
            <person name="Glockner G."/>
            <person name="Delwiche C.F."/>
            <person name="Petrasek J."/>
            <person name="Van de Peer Y."/>
            <person name="Friml J."/>
            <person name="Beilby M."/>
            <person name="Dolan L."/>
            <person name="Kohara Y."/>
            <person name="Sugano S."/>
            <person name="Fujiyama A."/>
            <person name="Delaux P.-M."/>
            <person name="Quint M."/>
            <person name="TheiBen G."/>
            <person name="Hagemann M."/>
            <person name="Harholt J."/>
            <person name="Dunand C."/>
            <person name="Zachgo S."/>
            <person name="Langdale J."/>
            <person name="Maumus F."/>
            <person name="Straeten D.V.D."/>
            <person name="Gould S.B."/>
            <person name="Rensing S.A."/>
        </authorList>
    </citation>
    <scope>NUCLEOTIDE SEQUENCE [LARGE SCALE GENOMIC DNA]</scope>
    <source>
        <strain evidence="2 3">S276</strain>
    </source>
</reference>